<dbReference type="InterPro" id="IPR037185">
    <property type="entry name" value="EmrE-like"/>
</dbReference>
<evidence type="ECO:0000256" key="7">
    <source>
        <dbReference type="ARBA" id="ARBA00023136"/>
    </source>
</evidence>
<dbReference type="OrthoDB" id="369870at2"/>
<dbReference type="InterPro" id="IPR004626">
    <property type="entry name" value="RarD"/>
</dbReference>
<keyword evidence="4" id="KW-1003">Cell membrane</keyword>
<evidence type="ECO:0000313" key="10">
    <source>
        <dbReference type="EMBL" id="TDK67617.1"/>
    </source>
</evidence>
<dbReference type="InterPro" id="IPR000620">
    <property type="entry name" value="EamA_dom"/>
</dbReference>
<evidence type="ECO:0000256" key="8">
    <source>
        <dbReference type="SAM" id="Phobius"/>
    </source>
</evidence>
<dbReference type="Pfam" id="PF00892">
    <property type="entry name" value="EamA"/>
    <property type="match status" value="1"/>
</dbReference>
<accession>A0A4R5W6P8</accession>
<keyword evidence="7 8" id="KW-0472">Membrane</keyword>
<protein>
    <submittedName>
        <fullName evidence="10">EamA family transporter RarD</fullName>
    </submittedName>
</protein>
<comment type="caution">
    <text evidence="10">The sequence shown here is derived from an EMBL/GenBank/DDBJ whole genome shotgun (WGS) entry which is preliminary data.</text>
</comment>
<gene>
    <name evidence="10" type="primary">rarD</name>
    <name evidence="10" type="ORF">E2I14_07695</name>
</gene>
<evidence type="ECO:0000256" key="4">
    <source>
        <dbReference type="ARBA" id="ARBA00022475"/>
    </source>
</evidence>
<reference evidence="10 11" key="1">
    <citation type="submission" date="2019-03" db="EMBL/GenBank/DDBJ databases">
        <title>Sapientia aquatica gen. nov., sp. nov., isolated from a crater lake.</title>
        <authorList>
            <person name="Felfoldi T."/>
            <person name="Szabo A."/>
            <person name="Toth E."/>
            <person name="Schumann P."/>
            <person name="Keki Z."/>
            <person name="Marialigeti K."/>
            <person name="Mathe I."/>
        </authorList>
    </citation>
    <scope>NUCLEOTIDE SEQUENCE [LARGE SCALE GENOMIC DNA]</scope>
    <source>
        <strain evidence="10 11">SA-152</strain>
    </source>
</reference>
<feature type="transmembrane region" description="Helical" evidence="8">
    <location>
        <begin position="99"/>
        <end position="116"/>
    </location>
</feature>
<name>A0A4R5W6P8_9BURK</name>
<dbReference type="SUPFAM" id="SSF103481">
    <property type="entry name" value="Multidrug resistance efflux transporter EmrE"/>
    <property type="match status" value="2"/>
</dbReference>
<evidence type="ECO:0000313" key="11">
    <source>
        <dbReference type="Proteomes" id="UP000294829"/>
    </source>
</evidence>
<feature type="transmembrane region" description="Helical" evidence="8">
    <location>
        <begin position="67"/>
        <end position="87"/>
    </location>
</feature>
<feature type="transmembrane region" description="Helical" evidence="8">
    <location>
        <begin position="265"/>
        <end position="283"/>
    </location>
</feature>
<feature type="transmembrane region" description="Helical" evidence="8">
    <location>
        <begin position="123"/>
        <end position="140"/>
    </location>
</feature>
<sequence length="297" mass="32937">MRKGILMAGSSYLLWGLFPLYFKSIANVMPMEILANRILWATPFLLIILAFRAQWNWLPNVIKQPKVLLGFVASALLLSCNWFIYIWAVNNGRVVDASLGYFINPIVNVLLGFILLKERLRALQWIAIAIAAVGVAWLALQSGHMPWISLALAFSFGVYGLLRKTASLGALEGLTLETLILFPLVFIYVIYLYFVGQNAFVTTLGAGEATPWLLMAAGPITAIPLLLFAAGARVIPMSTLGLLQYIAPSIQLLLGVWLYQESFNGARLIGFIIIWSALILYSAEGLWRMYHQRAAAV</sequence>
<organism evidence="10 11">
    <name type="scientific">Sapientia aquatica</name>
    <dbReference type="NCBI Taxonomy" id="1549640"/>
    <lineage>
        <taxon>Bacteria</taxon>
        <taxon>Pseudomonadati</taxon>
        <taxon>Pseudomonadota</taxon>
        <taxon>Betaproteobacteria</taxon>
        <taxon>Burkholderiales</taxon>
        <taxon>Oxalobacteraceae</taxon>
        <taxon>Sapientia</taxon>
    </lineage>
</organism>
<evidence type="ECO:0000256" key="6">
    <source>
        <dbReference type="ARBA" id="ARBA00022989"/>
    </source>
</evidence>
<comment type="similarity">
    <text evidence="2">Belongs to the EamA transporter family.</text>
</comment>
<comment type="subcellular location">
    <subcellularLocation>
        <location evidence="1">Cell membrane</location>
        <topology evidence="1">Multi-pass membrane protein</topology>
    </subcellularLocation>
</comment>
<dbReference type="RefSeq" id="WP_133327046.1">
    <property type="nucleotide sequence ID" value="NZ_SMYL01000002.1"/>
</dbReference>
<feature type="domain" description="EamA" evidence="9">
    <location>
        <begin position="3"/>
        <end position="138"/>
    </location>
</feature>
<evidence type="ECO:0000256" key="1">
    <source>
        <dbReference type="ARBA" id="ARBA00004651"/>
    </source>
</evidence>
<dbReference type="GO" id="GO:0005886">
    <property type="term" value="C:plasma membrane"/>
    <property type="evidence" value="ECO:0007669"/>
    <property type="project" value="UniProtKB-SubCell"/>
</dbReference>
<keyword evidence="11" id="KW-1185">Reference proteome</keyword>
<feature type="transmembrane region" description="Helical" evidence="8">
    <location>
        <begin position="214"/>
        <end position="235"/>
    </location>
</feature>
<dbReference type="AlphaFoldDB" id="A0A4R5W6P8"/>
<dbReference type="EMBL" id="SMYL01000002">
    <property type="protein sequence ID" value="TDK67617.1"/>
    <property type="molecule type" value="Genomic_DNA"/>
</dbReference>
<dbReference type="NCBIfam" id="TIGR00688">
    <property type="entry name" value="rarD"/>
    <property type="match status" value="1"/>
</dbReference>
<proteinExistence type="inferred from homology"/>
<dbReference type="Proteomes" id="UP000294829">
    <property type="component" value="Unassembled WGS sequence"/>
</dbReference>
<keyword evidence="5 8" id="KW-0812">Transmembrane</keyword>
<dbReference type="PANTHER" id="PTHR22911:SF137">
    <property type="entry name" value="SOLUTE CARRIER FAMILY 35 MEMBER G2-RELATED"/>
    <property type="match status" value="1"/>
</dbReference>
<feature type="transmembrane region" description="Helical" evidence="8">
    <location>
        <begin position="174"/>
        <end position="194"/>
    </location>
</feature>
<dbReference type="PANTHER" id="PTHR22911">
    <property type="entry name" value="ACYL-MALONYL CONDENSING ENZYME-RELATED"/>
    <property type="match status" value="1"/>
</dbReference>
<feature type="transmembrane region" description="Helical" evidence="8">
    <location>
        <begin position="37"/>
        <end position="55"/>
    </location>
</feature>
<evidence type="ECO:0000259" key="9">
    <source>
        <dbReference type="Pfam" id="PF00892"/>
    </source>
</evidence>
<keyword evidence="6 8" id="KW-1133">Transmembrane helix</keyword>
<evidence type="ECO:0000256" key="2">
    <source>
        <dbReference type="ARBA" id="ARBA00007362"/>
    </source>
</evidence>
<keyword evidence="3" id="KW-0813">Transport</keyword>
<evidence type="ECO:0000256" key="5">
    <source>
        <dbReference type="ARBA" id="ARBA00022692"/>
    </source>
</evidence>
<feature type="transmembrane region" description="Helical" evidence="8">
    <location>
        <begin position="242"/>
        <end position="259"/>
    </location>
</feature>
<feature type="transmembrane region" description="Helical" evidence="8">
    <location>
        <begin position="146"/>
        <end position="162"/>
    </location>
</feature>
<evidence type="ECO:0000256" key="3">
    <source>
        <dbReference type="ARBA" id="ARBA00022448"/>
    </source>
</evidence>
<feature type="transmembrane region" description="Helical" evidence="8">
    <location>
        <begin position="12"/>
        <end position="31"/>
    </location>
</feature>